<proteinExistence type="predicted"/>
<dbReference type="EMBL" id="GBXM01053467">
    <property type="protein sequence ID" value="JAH55110.1"/>
    <property type="molecule type" value="Transcribed_RNA"/>
</dbReference>
<dbReference type="AlphaFoldDB" id="A0A0E9TQE2"/>
<evidence type="ECO:0000313" key="1">
    <source>
        <dbReference type="EMBL" id="JAH55110.1"/>
    </source>
</evidence>
<name>A0A0E9TQE2_ANGAN</name>
<sequence length="17" mass="1808">MWRLGVRTLGAGATDGF</sequence>
<accession>A0A0E9TQE2</accession>
<organism evidence="1">
    <name type="scientific">Anguilla anguilla</name>
    <name type="common">European freshwater eel</name>
    <name type="synonym">Muraena anguilla</name>
    <dbReference type="NCBI Taxonomy" id="7936"/>
    <lineage>
        <taxon>Eukaryota</taxon>
        <taxon>Metazoa</taxon>
        <taxon>Chordata</taxon>
        <taxon>Craniata</taxon>
        <taxon>Vertebrata</taxon>
        <taxon>Euteleostomi</taxon>
        <taxon>Actinopterygii</taxon>
        <taxon>Neopterygii</taxon>
        <taxon>Teleostei</taxon>
        <taxon>Anguilliformes</taxon>
        <taxon>Anguillidae</taxon>
        <taxon>Anguilla</taxon>
    </lineage>
</organism>
<reference evidence="1" key="1">
    <citation type="submission" date="2014-11" db="EMBL/GenBank/DDBJ databases">
        <authorList>
            <person name="Amaro Gonzalez C."/>
        </authorList>
    </citation>
    <scope>NUCLEOTIDE SEQUENCE</scope>
</reference>
<reference evidence="1" key="2">
    <citation type="journal article" date="2015" name="Fish Shellfish Immunol.">
        <title>Early steps in the European eel (Anguilla anguilla)-Vibrio vulnificus interaction in the gills: Role of the RtxA13 toxin.</title>
        <authorList>
            <person name="Callol A."/>
            <person name="Pajuelo D."/>
            <person name="Ebbesson L."/>
            <person name="Teles M."/>
            <person name="MacKenzie S."/>
            <person name="Amaro C."/>
        </authorList>
    </citation>
    <scope>NUCLEOTIDE SEQUENCE</scope>
</reference>
<protein>
    <submittedName>
        <fullName evidence="1">Uncharacterized protein</fullName>
    </submittedName>
</protein>